<comment type="function">
    <text evidence="8">Part of the phosphoribosylformylglycinamidine synthase complex involved in the purines biosynthetic pathway. Catalyzes the ATP-dependent conversion of formylglycinamide ribonucleotide (FGAR) and glutamine to yield formylglycinamidine ribonucleotide (FGAM) and glutamate. The FGAM synthase complex is composed of three subunits. PurQ produces an ammonia molecule by converting glutamine to glutamate. PurL transfers the ammonia molecule to FGAR to form FGAM in an ATP-dependent manner. PurS interacts with PurQ and PurL and is thought to assist in the transfer of the ammonia molecule from PurQ to PurL.</text>
</comment>
<dbReference type="InterPro" id="IPR036921">
    <property type="entry name" value="PurM-like_N_sf"/>
</dbReference>
<comment type="subcellular location">
    <subcellularLocation>
        <location evidence="8">Cytoplasm</location>
    </subcellularLocation>
</comment>
<dbReference type="Pfam" id="PF00586">
    <property type="entry name" value="AIRS"/>
    <property type="match status" value="2"/>
</dbReference>
<comment type="subunit">
    <text evidence="8">Monomer. Part of the FGAM synthase complex composed of 1 PurL, 1 PurQ and 2 PurS subunits.</text>
</comment>
<dbReference type="NCBIfam" id="TIGR01736">
    <property type="entry name" value="FGAM_synth_II"/>
    <property type="match status" value="1"/>
</dbReference>
<feature type="domain" description="PurM-like C-terminal" evidence="10">
    <location>
        <begin position="196"/>
        <end position="346"/>
    </location>
</feature>
<feature type="domain" description="PurM-like N-terminal" evidence="9">
    <location>
        <begin position="68"/>
        <end position="181"/>
    </location>
</feature>
<feature type="binding site" evidence="8">
    <location>
        <position position="527"/>
    </location>
    <ligand>
        <name>substrate</name>
    </ligand>
</feature>
<dbReference type="GO" id="GO:0005737">
    <property type="term" value="C:cytoplasm"/>
    <property type="evidence" value="ECO:0007669"/>
    <property type="project" value="UniProtKB-SubCell"/>
</dbReference>
<dbReference type="InterPro" id="IPR041609">
    <property type="entry name" value="PurL_linker"/>
</dbReference>
<dbReference type="UniPathway" id="UPA00074">
    <property type="reaction ID" value="UER00128"/>
</dbReference>
<keyword evidence="5 8" id="KW-0658">Purine biosynthesis</keyword>
<keyword evidence="1 8" id="KW-0963">Cytoplasm</keyword>
<keyword evidence="4 8" id="KW-0547">Nucleotide-binding</keyword>
<evidence type="ECO:0000256" key="3">
    <source>
        <dbReference type="ARBA" id="ARBA00022723"/>
    </source>
</evidence>
<feature type="binding site" evidence="8">
    <location>
        <position position="232"/>
    </location>
    <ligand>
        <name>substrate</name>
    </ligand>
</feature>
<evidence type="ECO:0000256" key="4">
    <source>
        <dbReference type="ARBA" id="ARBA00022741"/>
    </source>
</evidence>
<dbReference type="PATRIC" id="fig|1703775.3.peg.149"/>
<dbReference type="GO" id="GO:0000287">
    <property type="term" value="F:magnesium ion binding"/>
    <property type="evidence" value="ECO:0007669"/>
    <property type="project" value="UniProtKB-UniRule"/>
</dbReference>
<accession>A0A0S7Y7N7</accession>
<feature type="domain" description="PurM-like N-terminal" evidence="9">
    <location>
        <begin position="430"/>
        <end position="549"/>
    </location>
</feature>
<dbReference type="InterPro" id="IPR010918">
    <property type="entry name" value="PurM-like_C_dom"/>
</dbReference>
<evidence type="ECO:0000259" key="11">
    <source>
        <dbReference type="Pfam" id="PF18072"/>
    </source>
</evidence>
<dbReference type="NCBIfam" id="NF002290">
    <property type="entry name" value="PRK01213.1"/>
    <property type="match status" value="1"/>
</dbReference>
<protein>
    <recommendedName>
        <fullName evidence="8">Phosphoribosylformylglycinamidine synthase subunit PurL</fullName>
        <shortName evidence="8">FGAM synthase</shortName>
        <ecNumber evidence="8">6.3.5.3</ecNumber>
    </recommendedName>
    <alternativeName>
        <fullName evidence="8">Formylglycinamide ribonucleotide amidotransferase subunit II</fullName>
        <shortName evidence="8">FGAR amidotransferase II</shortName>
        <shortName evidence="8">FGAR-AT II</shortName>
    </alternativeName>
    <alternativeName>
        <fullName evidence="8">Glutamine amidotransferase PurL</fullName>
    </alternativeName>
    <alternativeName>
        <fullName evidence="8">Phosphoribosylformylglycinamidine synthase subunit II</fullName>
    </alternativeName>
</protein>
<evidence type="ECO:0000256" key="2">
    <source>
        <dbReference type="ARBA" id="ARBA00022598"/>
    </source>
</evidence>
<dbReference type="AlphaFoldDB" id="A0A0S7Y7N7"/>
<keyword evidence="6 8" id="KW-0067">ATP-binding</keyword>
<dbReference type="CDD" id="cd02203">
    <property type="entry name" value="PurL_repeat1"/>
    <property type="match status" value="1"/>
</dbReference>
<dbReference type="Pfam" id="PF02769">
    <property type="entry name" value="AIRS_C"/>
    <property type="match status" value="2"/>
</dbReference>
<dbReference type="InterPro" id="IPR010074">
    <property type="entry name" value="PRibForGlyAmidine_synth_PurL"/>
</dbReference>
<comment type="similarity">
    <text evidence="8">Belongs to the FGAMS family.</text>
</comment>
<dbReference type="EMBL" id="LIZX01000007">
    <property type="protein sequence ID" value="KPJ70108.1"/>
    <property type="molecule type" value="Genomic_DNA"/>
</dbReference>
<evidence type="ECO:0000256" key="6">
    <source>
        <dbReference type="ARBA" id="ARBA00022840"/>
    </source>
</evidence>
<feature type="binding site" evidence="8">
    <location>
        <position position="83"/>
    </location>
    <ligand>
        <name>ATP</name>
        <dbReference type="ChEBI" id="CHEBI:30616"/>
    </ligand>
</feature>
<feature type="active site" description="Proton acceptor" evidence="8">
    <location>
        <position position="87"/>
    </location>
</feature>
<feature type="binding site" evidence="8">
    <location>
        <position position="524"/>
    </location>
    <ligand>
        <name>ATP</name>
        <dbReference type="ChEBI" id="CHEBI:30616"/>
    </ligand>
</feature>
<evidence type="ECO:0000313" key="12">
    <source>
        <dbReference type="EMBL" id="KPJ70108.1"/>
    </source>
</evidence>
<feature type="domain" description="PurM-like C-terminal" evidence="10">
    <location>
        <begin position="563"/>
        <end position="702"/>
    </location>
</feature>
<evidence type="ECO:0000256" key="8">
    <source>
        <dbReference type="HAMAP-Rule" id="MF_00420"/>
    </source>
</evidence>
<dbReference type="EC" id="6.3.5.3" evidence="8"/>
<dbReference type="Gene3D" id="3.30.1330.10">
    <property type="entry name" value="PurM-like, N-terminal domain"/>
    <property type="match status" value="2"/>
</dbReference>
<comment type="pathway">
    <text evidence="8">Purine metabolism; IMP biosynthesis via de novo pathway; 5-amino-1-(5-phospho-D-ribosyl)imidazole from N(2)-formyl-N(1)-(5-phospho-D-ribosyl)glycinamide: step 1/2.</text>
</comment>
<evidence type="ECO:0000259" key="9">
    <source>
        <dbReference type="Pfam" id="PF00586"/>
    </source>
</evidence>
<feature type="binding site" evidence="8">
    <location>
        <position position="525"/>
    </location>
    <ligand>
        <name>Mg(2+)</name>
        <dbReference type="ChEBI" id="CHEBI:18420"/>
        <label>1</label>
    </ligand>
</feature>
<dbReference type="CDD" id="cd02204">
    <property type="entry name" value="PurL_repeat2"/>
    <property type="match status" value="1"/>
</dbReference>
<dbReference type="GO" id="GO:0004642">
    <property type="term" value="F:phosphoribosylformylglycinamidine synthase activity"/>
    <property type="evidence" value="ECO:0007669"/>
    <property type="project" value="UniProtKB-UniRule"/>
</dbReference>
<dbReference type="SUPFAM" id="SSF55326">
    <property type="entry name" value="PurM N-terminal domain-like"/>
    <property type="match status" value="2"/>
</dbReference>
<feature type="domain" description="Phosphoribosylformylglycinamidine synthase linker" evidence="11">
    <location>
        <begin position="8"/>
        <end position="46"/>
    </location>
</feature>
<feature type="binding site" evidence="8">
    <location>
        <position position="85"/>
    </location>
    <ligand>
        <name>Mg(2+)</name>
        <dbReference type="ChEBI" id="CHEBI:18420"/>
        <label>1</label>
    </ligand>
</feature>
<keyword evidence="3 8" id="KW-0479">Metal-binding</keyword>
<reference evidence="12 13" key="1">
    <citation type="journal article" date="2015" name="Microbiome">
        <title>Genomic resolution of linkages in carbon, nitrogen, and sulfur cycling among widespread estuary sediment bacteria.</title>
        <authorList>
            <person name="Baker B.J."/>
            <person name="Lazar C.S."/>
            <person name="Teske A.P."/>
            <person name="Dick G.J."/>
        </authorList>
    </citation>
    <scope>NUCLEOTIDE SEQUENCE [LARGE SCALE GENOMIC DNA]</scope>
    <source>
        <strain evidence="12">DG_54_3</strain>
    </source>
</reference>
<sequence>MVKPGVWRSLGLKDEEYQKILEILGREPSPTELAMFSVEWSEHCGYPHSHNLLKLLPKSGKYQTLIGEDSGGIIVDDLAIVFKMESHNHPSQVEPKQGAATGVGGIIRDIFTAGARPIASLNSLRFGPLSEPYNRYLLRGVVEGIQFYGNCIGVPTVGGEIYFDKSYSGNCLVNAMSIGIADKNRLARARATGSENSIMYVGASTGRDGIGGCSVLASQEFKENEEKKPTVQIGDPFTEKCLIEATLEAIATGHIVGIKDMGAAGLTCSTSEMASAGDAGMEIELKYVPRREADMKPWEVMMSESQERMLVCVKKGKEKEVENIFSKWDLNAIIIGKVTDGGLVRIKDEGKVVAEIKAHFLTQPPRYDMPFKKPNYLDELNRVDLRKIPEPDNYNRVLIKLLSSPSICSKNWVYQQYDHMVQTNTVVLPGSDAAVLRLKGSNKAIAATTDCNSRYCYLNPYKGAQIAIAEAARNLVCSGAEPAAVTDCLNFGDPEKPDRFWQFKNCVQGIADACRFFNIPVVSGNVSFYNESPRGPIYPTPTIGMIGIINDARRACTQYFKKESDIIILLGTCKEELGASEYLKEVNRQIRGDAPDLHLQTEQAVQSTALEAIRKGLVNSAHDCSEGGLAVALAECCISNEENMMGAVIDNLNFTGRKDTILFGETQSRIILSCRKESVKKIRDIAKKFGSPFQTIGKVGGNKFKILEGKKILINLPLREINDKWANSLQSLIMV</sequence>
<dbReference type="InterPro" id="IPR016188">
    <property type="entry name" value="PurM-like_N"/>
</dbReference>
<proteinExistence type="inferred from homology"/>
<dbReference type="PANTHER" id="PTHR43555:SF1">
    <property type="entry name" value="PHOSPHORIBOSYLFORMYLGLYCINAMIDINE SYNTHASE SUBUNIT PURL"/>
    <property type="match status" value="1"/>
</dbReference>
<comment type="caution">
    <text evidence="12">The sequence shown here is derived from an EMBL/GenBank/DDBJ whole genome shotgun (WGS) entry which is preliminary data.</text>
</comment>
<dbReference type="PIRSF" id="PIRSF001587">
    <property type="entry name" value="FGAM_synthase_II"/>
    <property type="match status" value="1"/>
</dbReference>
<comment type="caution">
    <text evidence="8">Lacks conserved residue(s) required for the propagation of feature annotation.</text>
</comment>
<dbReference type="SUPFAM" id="SSF56042">
    <property type="entry name" value="PurM C-terminal domain-like"/>
    <property type="match status" value="2"/>
</dbReference>
<feature type="binding site" evidence="8">
    <location>
        <begin position="86"/>
        <end position="89"/>
    </location>
    <ligand>
        <name>substrate</name>
    </ligand>
</feature>
<dbReference type="Proteomes" id="UP000051861">
    <property type="component" value="Unassembled WGS sequence"/>
</dbReference>
<evidence type="ECO:0000259" key="10">
    <source>
        <dbReference type="Pfam" id="PF02769"/>
    </source>
</evidence>
<feature type="binding site" evidence="8">
    <location>
        <position position="108"/>
    </location>
    <ligand>
        <name>substrate</name>
    </ligand>
</feature>
<feature type="binding site" evidence="8">
    <location>
        <position position="487"/>
    </location>
    <ligand>
        <name>ATP</name>
        <dbReference type="ChEBI" id="CHEBI:30616"/>
    </ligand>
</feature>
<evidence type="ECO:0000256" key="5">
    <source>
        <dbReference type="ARBA" id="ARBA00022755"/>
    </source>
</evidence>
<feature type="binding site" evidence="8">
    <location>
        <position position="109"/>
    </location>
    <ligand>
        <name>Mg(2+)</name>
        <dbReference type="ChEBI" id="CHEBI:18420"/>
        <label>2</label>
    </ligand>
</feature>
<dbReference type="GO" id="GO:0005524">
    <property type="term" value="F:ATP binding"/>
    <property type="evidence" value="ECO:0007669"/>
    <property type="project" value="UniProtKB-UniRule"/>
</dbReference>
<feature type="binding site" evidence="8">
    <location>
        <position position="46"/>
    </location>
    <ligand>
        <name>ATP</name>
        <dbReference type="ChEBI" id="CHEBI:30616"/>
    </ligand>
</feature>
<dbReference type="HAMAP" id="MF_00420">
    <property type="entry name" value="PurL_2"/>
    <property type="match status" value="1"/>
</dbReference>
<evidence type="ECO:0000256" key="1">
    <source>
        <dbReference type="ARBA" id="ARBA00022490"/>
    </source>
</evidence>
<name>A0A0S7Y7N7_UNCSA</name>
<feature type="binding site" evidence="8">
    <location>
        <begin position="304"/>
        <end position="306"/>
    </location>
    <ligand>
        <name>substrate</name>
    </ligand>
</feature>
<comment type="catalytic activity">
    <reaction evidence="8">
        <text>N(2)-formyl-N(1)-(5-phospho-beta-D-ribosyl)glycinamide + L-glutamine + ATP + H2O = 2-formamido-N(1)-(5-O-phospho-beta-D-ribosyl)acetamidine + L-glutamate + ADP + phosphate + H(+)</text>
        <dbReference type="Rhea" id="RHEA:17129"/>
        <dbReference type="ChEBI" id="CHEBI:15377"/>
        <dbReference type="ChEBI" id="CHEBI:15378"/>
        <dbReference type="ChEBI" id="CHEBI:29985"/>
        <dbReference type="ChEBI" id="CHEBI:30616"/>
        <dbReference type="ChEBI" id="CHEBI:43474"/>
        <dbReference type="ChEBI" id="CHEBI:58359"/>
        <dbReference type="ChEBI" id="CHEBI:147286"/>
        <dbReference type="ChEBI" id="CHEBI:147287"/>
        <dbReference type="ChEBI" id="CHEBI:456216"/>
        <dbReference type="EC" id="6.3.5.3"/>
    </reaction>
</comment>
<feature type="binding site" evidence="8">
    <location>
        <position position="260"/>
    </location>
    <ligand>
        <name>Mg(2+)</name>
        <dbReference type="ChEBI" id="CHEBI:18420"/>
        <label>2</label>
    </ligand>
</feature>
<dbReference type="GO" id="GO:0006189">
    <property type="term" value="P:'de novo' IMP biosynthetic process"/>
    <property type="evidence" value="ECO:0007669"/>
    <property type="project" value="UniProtKB-UniRule"/>
</dbReference>
<evidence type="ECO:0000313" key="13">
    <source>
        <dbReference type="Proteomes" id="UP000051861"/>
    </source>
</evidence>
<keyword evidence="2 8" id="KW-0436">Ligase</keyword>
<dbReference type="InterPro" id="IPR036676">
    <property type="entry name" value="PurM-like_C_sf"/>
</dbReference>
<feature type="active site" evidence="8">
    <location>
        <position position="43"/>
    </location>
</feature>
<evidence type="ECO:0000256" key="7">
    <source>
        <dbReference type="ARBA" id="ARBA00022842"/>
    </source>
</evidence>
<dbReference type="PANTHER" id="PTHR43555">
    <property type="entry name" value="PHOSPHORIBOSYLFORMYLGLYCINAMIDINE SYNTHASE SUBUNIT PURL"/>
    <property type="match status" value="1"/>
</dbReference>
<keyword evidence="7 8" id="KW-0460">Magnesium</keyword>
<dbReference type="Gene3D" id="3.90.650.10">
    <property type="entry name" value="PurM-like C-terminal domain"/>
    <property type="match status" value="2"/>
</dbReference>
<dbReference type="Pfam" id="PF18072">
    <property type="entry name" value="FGAR-AT_linker"/>
    <property type="match status" value="1"/>
</dbReference>
<organism evidence="12 13">
    <name type="scientific">candidate division WOR-1 bacterium DG_54_3</name>
    <dbReference type="NCBI Taxonomy" id="1703775"/>
    <lineage>
        <taxon>Bacteria</taxon>
        <taxon>Bacillati</taxon>
        <taxon>Saganbacteria</taxon>
    </lineage>
</organism>
<gene>
    <name evidence="8" type="primary">purL</name>
    <name evidence="12" type="ORF">AMJ44_00785</name>
</gene>